<dbReference type="PRINTS" id="PR00385">
    <property type="entry name" value="P450"/>
</dbReference>
<dbReference type="KEGG" id="mpro:BJP34_22575"/>
<keyword evidence="3" id="KW-1133">Transmembrane helix</keyword>
<dbReference type="RefSeq" id="WP_070394281.1">
    <property type="nucleotide sequence ID" value="NZ_CP017599.1"/>
</dbReference>
<evidence type="ECO:0000313" key="4">
    <source>
        <dbReference type="EMBL" id="AOX01849.1"/>
    </source>
</evidence>
<dbReference type="SUPFAM" id="SSF48264">
    <property type="entry name" value="Cytochrome P450"/>
    <property type="match status" value="1"/>
</dbReference>
<comment type="similarity">
    <text evidence="1">Belongs to the cytochrome P450 family.</text>
</comment>
<dbReference type="GO" id="GO:0016705">
    <property type="term" value="F:oxidoreductase activity, acting on paired donors, with incorporation or reduction of molecular oxygen"/>
    <property type="evidence" value="ECO:0007669"/>
    <property type="project" value="InterPro"/>
</dbReference>
<feature type="binding site" description="axial binding residue" evidence="2">
    <location>
        <position position="467"/>
    </location>
    <ligand>
        <name>heme</name>
        <dbReference type="ChEBI" id="CHEBI:30413"/>
    </ligand>
    <ligandPart>
        <name>Fe</name>
        <dbReference type="ChEBI" id="CHEBI:18248"/>
    </ligandPart>
</feature>
<dbReference type="InterPro" id="IPR001128">
    <property type="entry name" value="Cyt_P450"/>
</dbReference>
<dbReference type="GO" id="GO:0005506">
    <property type="term" value="F:iron ion binding"/>
    <property type="evidence" value="ECO:0007669"/>
    <property type="project" value="InterPro"/>
</dbReference>
<dbReference type="PRINTS" id="PR00463">
    <property type="entry name" value="EP450I"/>
</dbReference>
<evidence type="ECO:0000313" key="5">
    <source>
        <dbReference type="Proteomes" id="UP000177870"/>
    </source>
</evidence>
<sequence>MFQEIAAQITFSPSLPYLATALGVTSIGGLLGWRWWQRKNTYKSLESLPCPPKHWLLGNLPQVLAAVKQKKFFQLWFDWSKQLGPIYVFWMNPPLLVLGQPKVIENTIVNGMRDGSLVRYERIRKVSNEFGGAPVLVGQNGSEWQWRRQAWNPEFSSRGLSKYFNIINLACEQVIARLQQDAPQTEVKVDFLFVELTMKVISSLVLGIPVDGKSSSSEGPPLDILKAHEAISILGYRTLRLITGEKRWMKYLPTKASRDYWRARRYLEGLIGPRVDLALKMRAQNPTNWGQVSPMFQESMLVKIAAKEQKYTRKTLIAEAILLLIAGTDTTAHTLSFAVGELALNPRVFQKAQAVVDQSWQSPGGLKGGINTESLKKLSYIGGIIKETLRLYSVASGSTSLEAQRDTVIEGNLIPRGTIIRFSMLAAGRDPEVYANPEEFLPERWLDQGKGSSPLPMINFSSGFHRCLGEHLAMLEATVILAMLLRYFDWELVNGRSSLEQLEQNLLMYPSDGMPVRFKARDLQCIEETY</sequence>
<accession>A0A1D8TW17</accession>
<reference evidence="5" key="1">
    <citation type="submission" date="2016-10" db="EMBL/GenBank/DDBJ databases">
        <title>Comparative genomics uncovers the prolific and rare metabolic potential of the cyanobacterial genus Moorea.</title>
        <authorList>
            <person name="Leao T."/>
            <person name="Castelao G."/>
            <person name="Korobeynikov A."/>
            <person name="Monroe E.A."/>
            <person name="Podell S."/>
            <person name="Glukhov E."/>
            <person name="Allen E."/>
            <person name="Gerwick W.H."/>
            <person name="Gerwick L."/>
        </authorList>
    </citation>
    <scope>NUCLEOTIDE SEQUENCE [LARGE SCALE GENOMIC DNA]</scope>
    <source>
        <strain evidence="5">PAL-8-15-08-1</strain>
    </source>
</reference>
<dbReference type="InterPro" id="IPR050121">
    <property type="entry name" value="Cytochrome_P450_monoxygenase"/>
</dbReference>
<evidence type="ECO:0000256" key="3">
    <source>
        <dbReference type="SAM" id="Phobius"/>
    </source>
</evidence>
<dbReference type="InterPro" id="IPR002401">
    <property type="entry name" value="Cyt_P450_E_grp-I"/>
</dbReference>
<dbReference type="Proteomes" id="UP000177870">
    <property type="component" value="Chromosome"/>
</dbReference>
<dbReference type="PANTHER" id="PTHR24305">
    <property type="entry name" value="CYTOCHROME P450"/>
    <property type="match status" value="1"/>
</dbReference>
<name>A0A1D8TW17_9CYAN</name>
<protein>
    <submittedName>
        <fullName evidence="4">Cytochrome P450</fullName>
    </submittedName>
</protein>
<keyword evidence="3" id="KW-0812">Transmembrane</keyword>
<organism evidence="4 5">
    <name type="scientific">Moorena producens PAL-8-15-08-1</name>
    <dbReference type="NCBI Taxonomy" id="1458985"/>
    <lineage>
        <taxon>Bacteria</taxon>
        <taxon>Bacillati</taxon>
        <taxon>Cyanobacteriota</taxon>
        <taxon>Cyanophyceae</taxon>
        <taxon>Coleofasciculales</taxon>
        <taxon>Coleofasciculaceae</taxon>
        <taxon>Moorena</taxon>
    </lineage>
</organism>
<dbReference type="GO" id="GO:0020037">
    <property type="term" value="F:heme binding"/>
    <property type="evidence" value="ECO:0007669"/>
    <property type="project" value="InterPro"/>
</dbReference>
<keyword evidence="2" id="KW-0408">Iron</keyword>
<dbReference type="Gene3D" id="1.10.630.10">
    <property type="entry name" value="Cytochrome P450"/>
    <property type="match status" value="1"/>
</dbReference>
<proteinExistence type="inferred from homology"/>
<dbReference type="Pfam" id="PF00067">
    <property type="entry name" value="p450"/>
    <property type="match status" value="1"/>
</dbReference>
<keyword evidence="2" id="KW-0479">Metal-binding</keyword>
<dbReference type="AlphaFoldDB" id="A0A1D8TW17"/>
<keyword evidence="3" id="KW-0472">Membrane</keyword>
<evidence type="ECO:0000256" key="2">
    <source>
        <dbReference type="PIRSR" id="PIRSR602401-1"/>
    </source>
</evidence>
<gene>
    <name evidence="4" type="ORF">BJP34_22575</name>
</gene>
<keyword evidence="2" id="KW-0349">Heme</keyword>
<dbReference type="GO" id="GO:0004497">
    <property type="term" value="F:monooxygenase activity"/>
    <property type="evidence" value="ECO:0007669"/>
    <property type="project" value="InterPro"/>
</dbReference>
<dbReference type="InterPro" id="IPR036396">
    <property type="entry name" value="Cyt_P450_sf"/>
</dbReference>
<dbReference type="CDD" id="cd00302">
    <property type="entry name" value="cytochrome_P450"/>
    <property type="match status" value="1"/>
</dbReference>
<evidence type="ECO:0000256" key="1">
    <source>
        <dbReference type="ARBA" id="ARBA00010617"/>
    </source>
</evidence>
<dbReference type="STRING" id="1458985.BJP34_22575"/>
<comment type="cofactor">
    <cofactor evidence="2">
        <name>heme</name>
        <dbReference type="ChEBI" id="CHEBI:30413"/>
    </cofactor>
</comment>
<feature type="transmembrane region" description="Helical" evidence="3">
    <location>
        <begin position="15"/>
        <end position="36"/>
    </location>
</feature>
<dbReference type="EMBL" id="CP017599">
    <property type="protein sequence ID" value="AOX01849.1"/>
    <property type="molecule type" value="Genomic_DNA"/>
</dbReference>
<dbReference type="OrthoDB" id="544091at2"/>
<dbReference type="PANTHER" id="PTHR24305:SF166">
    <property type="entry name" value="CYTOCHROME P450 12A4, MITOCHONDRIAL-RELATED"/>
    <property type="match status" value="1"/>
</dbReference>